<accession>A0A9D3NFQ1</accession>
<organism evidence="2 3">
    <name type="scientific">Hemibagrus wyckioides</name>
    <dbReference type="NCBI Taxonomy" id="337641"/>
    <lineage>
        <taxon>Eukaryota</taxon>
        <taxon>Metazoa</taxon>
        <taxon>Chordata</taxon>
        <taxon>Craniata</taxon>
        <taxon>Vertebrata</taxon>
        <taxon>Euteleostomi</taxon>
        <taxon>Actinopterygii</taxon>
        <taxon>Neopterygii</taxon>
        <taxon>Teleostei</taxon>
        <taxon>Ostariophysi</taxon>
        <taxon>Siluriformes</taxon>
        <taxon>Bagridae</taxon>
        <taxon>Hemibagrus</taxon>
    </lineage>
</organism>
<comment type="caution">
    <text evidence="2">The sequence shown here is derived from an EMBL/GenBank/DDBJ whole genome shotgun (WGS) entry which is preliminary data.</text>
</comment>
<proteinExistence type="predicted"/>
<reference evidence="2 3" key="1">
    <citation type="submission" date="2021-06" db="EMBL/GenBank/DDBJ databases">
        <title>Chromosome-level genome assembly of the red-tail catfish (Hemibagrus wyckioides).</title>
        <authorList>
            <person name="Shao F."/>
        </authorList>
    </citation>
    <scope>NUCLEOTIDE SEQUENCE [LARGE SCALE GENOMIC DNA]</scope>
    <source>
        <strain evidence="2">EC202008001</strain>
        <tissue evidence="2">Blood</tissue>
    </source>
</reference>
<keyword evidence="3" id="KW-1185">Reference proteome</keyword>
<dbReference type="AlphaFoldDB" id="A0A9D3NFQ1"/>
<name>A0A9D3NFQ1_9TELE</name>
<feature type="region of interest" description="Disordered" evidence="1">
    <location>
        <begin position="1"/>
        <end position="45"/>
    </location>
</feature>
<sequence length="143" mass="15663">MEDCGAELNTGQEPQPSGTRKRGGSKDAETPNCEASLSKFTHSAKPSEECRFILLGGAGPYFGNSRTNKELTWKIGRDGRDIGKEHYLLEAVASGFGKEALDYSTVLLVRGSGQKRSDPASMKCVKKCGQRRHWIGQLDENEL</sequence>
<evidence type="ECO:0000256" key="1">
    <source>
        <dbReference type="SAM" id="MobiDB-lite"/>
    </source>
</evidence>
<feature type="compositionally biased region" description="Polar residues" evidence="1">
    <location>
        <begin position="9"/>
        <end position="18"/>
    </location>
</feature>
<protein>
    <submittedName>
        <fullName evidence="2">Uncharacterized protein</fullName>
    </submittedName>
</protein>
<evidence type="ECO:0000313" key="2">
    <source>
        <dbReference type="EMBL" id="KAG7320759.1"/>
    </source>
</evidence>
<gene>
    <name evidence="2" type="ORF">KOW79_015174</name>
</gene>
<dbReference type="Proteomes" id="UP000824219">
    <property type="component" value="Linkage Group LG18"/>
</dbReference>
<evidence type="ECO:0000313" key="3">
    <source>
        <dbReference type="Proteomes" id="UP000824219"/>
    </source>
</evidence>
<dbReference type="EMBL" id="JAHKSW010000018">
    <property type="protein sequence ID" value="KAG7320759.1"/>
    <property type="molecule type" value="Genomic_DNA"/>
</dbReference>